<feature type="domain" description="Glycosyl transferase family 25" evidence="1">
    <location>
        <begin position="13"/>
        <end position="194"/>
    </location>
</feature>
<evidence type="ECO:0000313" key="2">
    <source>
        <dbReference type="EMBL" id="TFI00666.1"/>
    </source>
</evidence>
<name>A0AAX2SA80_KOCRH</name>
<dbReference type="Pfam" id="PF01755">
    <property type="entry name" value="Glyco_transf_25"/>
    <property type="match status" value="1"/>
</dbReference>
<dbReference type="AlphaFoldDB" id="A0AAX2SA80"/>
<accession>A0AAX2SA80</accession>
<comment type="caution">
    <text evidence="2">The sequence shown here is derived from an EMBL/GenBank/DDBJ whole genome shotgun (WGS) entry which is preliminary data.</text>
</comment>
<sequence>MVDSALPVARAAVVSLPGSGRRRGFFAQPLAGVFEVAEAFHGATQDWTPYFDAARFAEHYGRAPVPAEIGCAISHARVIRDFAAEAGADSDVLLVAEDDARFTEDFARVGRTLLQSPLGHDVVVLGDGWTRHRRTVVRRRITAMSQVSWLSRVLRGKRRLYRVGRYAGHGDCAGLYAITRRAARAFDDYVRSLPGEKLEHVADAWPAFQELCGWDVALTRPSLVTWSGGSTILAPEDLEREAAELAAAPPLTLRDRLALRVAARSRIRGARLALRATVDDLAFRRTRRASVKAQRGTSRRSPRE</sequence>
<dbReference type="InterPro" id="IPR002654">
    <property type="entry name" value="Glyco_trans_25"/>
</dbReference>
<dbReference type="Proteomes" id="UP000298017">
    <property type="component" value="Unassembled WGS sequence"/>
</dbReference>
<dbReference type="RefSeq" id="WP_082019305.1">
    <property type="nucleotide sequence ID" value="NZ_CP157319.1"/>
</dbReference>
<protein>
    <submittedName>
        <fullName evidence="2">Glycosyltransferase family 25 protein</fullName>
    </submittedName>
</protein>
<keyword evidence="3" id="KW-1185">Reference proteome</keyword>
<reference evidence="2 3" key="1">
    <citation type="submission" date="2019-03" db="EMBL/GenBank/DDBJ databases">
        <title>Genome Sequencing and Assembly of Various Microbes Isolated from Alder Root Nodule.</title>
        <authorList>
            <person name="Swanson E."/>
            <person name="Sevigny J.L."/>
            <person name="Pesce C."/>
            <person name="Davis I."/>
            <person name="Kleiner V."/>
            <person name="Tisa L."/>
        </authorList>
    </citation>
    <scope>NUCLEOTIDE SEQUENCE [LARGE SCALE GENOMIC DNA]</scope>
    <source>
        <strain evidence="2 3">4R-31</strain>
    </source>
</reference>
<evidence type="ECO:0000259" key="1">
    <source>
        <dbReference type="Pfam" id="PF01755"/>
    </source>
</evidence>
<dbReference type="EMBL" id="SPNK01000008">
    <property type="protein sequence ID" value="TFI00666.1"/>
    <property type="molecule type" value="Genomic_DNA"/>
</dbReference>
<gene>
    <name evidence="2" type="ORF">E4P33_08350</name>
</gene>
<proteinExistence type="predicted"/>
<organism evidence="2 3">
    <name type="scientific">Kocuria rhizophila</name>
    <dbReference type="NCBI Taxonomy" id="72000"/>
    <lineage>
        <taxon>Bacteria</taxon>
        <taxon>Bacillati</taxon>
        <taxon>Actinomycetota</taxon>
        <taxon>Actinomycetes</taxon>
        <taxon>Micrococcales</taxon>
        <taxon>Micrococcaceae</taxon>
        <taxon>Kocuria</taxon>
    </lineage>
</organism>
<evidence type="ECO:0000313" key="3">
    <source>
        <dbReference type="Proteomes" id="UP000298017"/>
    </source>
</evidence>